<dbReference type="HAMAP" id="MF_00180">
    <property type="entry name" value="RibB"/>
    <property type="match status" value="1"/>
</dbReference>
<keyword evidence="22" id="KW-1185">Reference proteome</keyword>
<feature type="binding site" evidence="19">
    <location>
        <begin position="145"/>
        <end position="149"/>
    </location>
    <ligand>
        <name>D-ribulose 5-phosphate</name>
        <dbReference type="ChEBI" id="CHEBI:58121"/>
    </ligand>
</feature>
<feature type="binding site" evidence="19">
    <location>
        <position position="273"/>
    </location>
    <ligand>
        <name>Zn(2+)</name>
        <dbReference type="ChEBI" id="CHEBI:29105"/>
        <note>catalytic</note>
    </ligand>
</feature>
<evidence type="ECO:0000256" key="13">
    <source>
        <dbReference type="ARBA" id="ARBA00023134"/>
    </source>
</evidence>
<keyword evidence="13 19" id="KW-0342">GTP-binding</keyword>
<dbReference type="GO" id="GO:0000287">
    <property type="term" value="F:magnesium ion binding"/>
    <property type="evidence" value="ECO:0007669"/>
    <property type="project" value="UniProtKB-UniRule"/>
</dbReference>
<feature type="binding site" evidence="19">
    <location>
        <begin position="33"/>
        <end position="34"/>
    </location>
    <ligand>
        <name>D-ribulose 5-phosphate</name>
        <dbReference type="ChEBI" id="CHEBI:58121"/>
    </ligand>
</feature>
<dbReference type="GO" id="GO:0009231">
    <property type="term" value="P:riboflavin biosynthetic process"/>
    <property type="evidence" value="ECO:0007669"/>
    <property type="project" value="UniProtKB-UniRule"/>
</dbReference>
<evidence type="ECO:0000256" key="19">
    <source>
        <dbReference type="HAMAP-Rule" id="MF_01283"/>
    </source>
</evidence>
<dbReference type="InterPro" id="IPR000926">
    <property type="entry name" value="RibA"/>
</dbReference>
<evidence type="ECO:0000256" key="10">
    <source>
        <dbReference type="ARBA" id="ARBA00022801"/>
    </source>
</evidence>
<evidence type="ECO:0000256" key="4">
    <source>
        <dbReference type="ARBA" id="ARBA00004853"/>
    </source>
</evidence>
<evidence type="ECO:0000256" key="3">
    <source>
        <dbReference type="ARBA" id="ARBA00002284"/>
    </source>
</evidence>
<evidence type="ECO:0000313" key="22">
    <source>
        <dbReference type="Proteomes" id="UP000280960"/>
    </source>
</evidence>
<feature type="binding site" evidence="19">
    <location>
        <begin position="300"/>
        <end position="302"/>
    </location>
    <ligand>
        <name>GTP</name>
        <dbReference type="ChEBI" id="CHEBI:37565"/>
    </ligand>
</feature>
<comment type="pathway">
    <text evidence="4 19">Cofactor biosynthesis; riboflavin biosynthesis; 5-amino-6-(D-ribitylamino)uracil from GTP: step 1/4.</text>
</comment>
<keyword evidence="15 19" id="KW-0456">Lyase</keyword>
<dbReference type="Pfam" id="PF00925">
    <property type="entry name" value="GTP_cyclohydro2"/>
    <property type="match status" value="1"/>
</dbReference>
<keyword evidence="7 19" id="KW-0686">Riboflavin biosynthesis</keyword>
<feature type="binding site" evidence="19">
    <location>
        <position position="357"/>
    </location>
    <ligand>
        <name>GTP</name>
        <dbReference type="ChEBI" id="CHEBI:37565"/>
    </ligand>
</feature>
<dbReference type="NCBIfam" id="TIGR00505">
    <property type="entry name" value="ribA"/>
    <property type="match status" value="1"/>
</dbReference>
<dbReference type="Proteomes" id="UP000280960">
    <property type="component" value="Chromosome"/>
</dbReference>
<feature type="binding site" evidence="19">
    <location>
        <begin position="257"/>
        <end position="261"/>
    </location>
    <ligand>
        <name>GTP</name>
        <dbReference type="ChEBI" id="CHEBI:37565"/>
    </ligand>
</feature>
<dbReference type="InterPro" id="IPR036144">
    <property type="entry name" value="RibA-like_sf"/>
</dbReference>
<dbReference type="UniPathway" id="UPA00275">
    <property type="reaction ID" value="UER00399"/>
</dbReference>
<dbReference type="SUPFAM" id="SSF55821">
    <property type="entry name" value="YrdC/RibB"/>
    <property type="match status" value="1"/>
</dbReference>
<evidence type="ECO:0000256" key="6">
    <source>
        <dbReference type="ARBA" id="ARBA00005520"/>
    </source>
</evidence>
<dbReference type="EC" id="3.5.4.25" evidence="19"/>
<keyword evidence="14 19" id="KW-0464">Manganese</keyword>
<keyword evidence="8 19" id="KW-0479">Metal-binding</keyword>
<feature type="site" description="Essential for DHBP synthase activity" evidence="19">
    <location>
        <position position="131"/>
    </location>
</feature>
<dbReference type="InterPro" id="IPR032677">
    <property type="entry name" value="GTP_cyclohydro_II"/>
</dbReference>
<reference evidence="21 22" key="1">
    <citation type="submission" date="2018-10" db="EMBL/GenBank/DDBJ databases">
        <authorList>
            <person name="Zhang X."/>
        </authorList>
    </citation>
    <scope>NUCLEOTIDE SEQUENCE [LARGE SCALE GENOMIC DNA]</scope>
    <source>
        <strain evidence="21 22">SK-G1</strain>
    </source>
</reference>
<proteinExistence type="inferred from homology"/>
<feature type="binding site" evidence="19">
    <location>
        <position position="362"/>
    </location>
    <ligand>
        <name>GTP</name>
        <dbReference type="ChEBI" id="CHEBI:37565"/>
    </ligand>
</feature>
<evidence type="ECO:0000256" key="1">
    <source>
        <dbReference type="ARBA" id="ARBA00000141"/>
    </source>
</evidence>
<comment type="cofactor">
    <cofactor evidence="19">
        <name>Zn(2+)</name>
        <dbReference type="ChEBI" id="CHEBI:29105"/>
    </cofactor>
    <text evidence="19">Binds 1 zinc ion per subunit.</text>
</comment>
<feature type="active site" description="Nucleophile; for GTP cyclohydrolase activity" evidence="19">
    <location>
        <position position="336"/>
    </location>
</feature>
<sequence>MATLTGFKFNTIEEAIKDIKQGKMVIVVDDEDRENEGDLLMAAEKVTPEAISFMASYGRGLICAPITEERARQLDLPLMVRQNTEHMGTAFTVTVDHIENSTGISAYDRAQTIKALIDPSTKPEDLRRPGHIFPLIAKSGGVLRRAGHTEAAVDIARLSGLYPAGVICEIMKDDGTMARLQDLMSFAENHGLKIITIEELIRYRKTREKMVRKVAQTKLPTEYGEFDLLCYEDLTCGETHVALVKGQINPEDVPLVRVHSECLTGDVFSSKRCDCGPQLREAMKMIQKEKKGVVLYMRQEGRGIGLANKIKAYALQDAGFDTVEANLKLGFEADLRDYGIGAQILKDLGLRKMRLLTNNPKKVVGLSGYGLEITERVPLKIPPTKYDIRYLQTKKEKLGHWL</sequence>
<comment type="similarity">
    <text evidence="19">In the C-terminal section; belongs to the GTP cyclohydrolase II family.</text>
</comment>
<evidence type="ECO:0000256" key="8">
    <source>
        <dbReference type="ARBA" id="ARBA00022723"/>
    </source>
</evidence>
<dbReference type="NCBIfam" id="TIGR00506">
    <property type="entry name" value="ribB"/>
    <property type="match status" value="1"/>
</dbReference>
<evidence type="ECO:0000259" key="20">
    <source>
        <dbReference type="Pfam" id="PF00925"/>
    </source>
</evidence>
<dbReference type="GO" id="GO:0005829">
    <property type="term" value="C:cytosol"/>
    <property type="evidence" value="ECO:0007669"/>
    <property type="project" value="TreeGrafter"/>
</dbReference>
<feature type="binding site" evidence="19">
    <location>
        <position position="148"/>
    </location>
    <ligand>
        <name>Mg(2+)</name>
        <dbReference type="ChEBI" id="CHEBI:18420"/>
        <label>2</label>
    </ligand>
</feature>
<comment type="similarity">
    <text evidence="6 19">In the N-terminal section; belongs to the DHBP synthase family.</text>
</comment>
<dbReference type="NCBIfam" id="NF006803">
    <property type="entry name" value="PRK09311.1"/>
    <property type="match status" value="1"/>
</dbReference>
<dbReference type="SUPFAM" id="SSF142695">
    <property type="entry name" value="RibA-like"/>
    <property type="match status" value="1"/>
</dbReference>
<dbReference type="CDD" id="cd00641">
    <property type="entry name" value="GTP_cyclohydro2"/>
    <property type="match status" value="1"/>
</dbReference>
<dbReference type="InterPro" id="IPR017945">
    <property type="entry name" value="DHBP_synth_RibB-like_a/b_dom"/>
</dbReference>
<keyword evidence="10 19" id="KW-0378">Hydrolase</keyword>
<evidence type="ECO:0000256" key="7">
    <source>
        <dbReference type="ARBA" id="ARBA00022619"/>
    </source>
</evidence>
<feature type="binding site" evidence="19">
    <location>
        <position position="262"/>
    </location>
    <ligand>
        <name>Zn(2+)</name>
        <dbReference type="ChEBI" id="CHEBI:29105"/>
        <note>catalytic</note>
    </ligand>
</feature>
<dbReference type="GO" id="GO:0003935">
    <property type="term" value="F:GTP cyclohydrolase II activity"/>
    <property type="evidence" value="ECO:0007669"/>
    <property type="project" value="UniProtKB-UniRule"/>
</dbReference>
<evidence type="ECO:0000256" key="2">
    <source>
        <dbReference type="ARBA" id="ARBA00001936"/>
    </source>
</evidence>
<dbReference type="FunFam" id="3.40.50.10990:FF:000001">
    <property type="entry name" value="Riboflavin biosynthesis protein RibBA"/>
    <property type="match status" value="1"/>
</dbReference>
<dbReference type="KEGG" id="bacg:D2962_14075"/>
<dbReference type="InterPro" id="IPR000422">
    <property type="entry name" value="DHBP_synthase_RibB"/>
</dbReference>
<dbReference type="GO" id="GO:0005525">
    <property type="term" value="F:GTP binding"/>
    <property type="evidence" value="ECO:0007669"/>
    <property type="project" value="UniProtKB-KW"/>
</dbReference>
<protein>
    <recommendedName>
        <fullName evidence="19">Riboflavin biosynthesis protein RibBA</fullName>
    </recommendedName>
    <domain>
        <recommendedName>
            <fullName evidence="19">3,4-dihydroxy-2-butanone 4-phosphate synthase</fullName>
            <shortName evidence="19">DHBP synthase</shortName>
            <ecNumber evidence="19">4.1.99.12</ecNumber>
        </recommendedName>
    </domain>
    <domain>
        <recommendedName>
            <fullName evidence="19">GTP cyclohydrolase-2</fullName>
            <ecNumber evidence="19">3.5.4.25</ecNumber>
        </recommendedName>
        <alternativeName>
            <fullName evidence="19">GTP cyclohydrolase II</fullName>
        </alternativeName>
    </domain>
</protein>
<comment type="function">
    <text evidence="17 19">Catalyzes the conversion of GTP to 2,5-diamino-6-ribosylamino-4(3H)-pyrimidinone 5'-phosphate (DARP), formate and pyrophosphate.</text>
</comment>
<evidence type="ECO:0000256" key="15">
    <source>
        <dbReference type="ARBA" id="ARBA00023239"/>
    </source>
</evidence>
<dbReference type="EC" id="4.1.99.12" evidence="19"/>
<feature type="binding site" evidence="19">
    <location>
        <position position="34"/>
    </location>
    <ligand>
        <name>Mg(2+)</name>
        <dbReference type="ChEBI" id="CHEBI:18420"/>
        <label>1</label>
    </ligand>
</feature>
<dbReference type="PANTHER" id="PTHR21327">
    <property type="entry name" value="GTP CYCLOHYDROLASE II-RELATED"/>
    <property type="match status" value="1"/>
</dbReference>
<evidence type="ECO:0000256" key="17">
    <source>
        <dbReference type="ARBA" id="ARBA00043932"/>
    </source>
</evidence>
<feature type="active site" description="Proton acceptor; for GTP cyclohydrolase activity" evidence="19">
    <location>
        <position position="334"/>
    </location>
</feature>
<evidence type="ECO:0000256" key="5">
    <source>
        <dbReference type="ARBA" id="ARBA00004904"/>
    </source>
</evidence>
<comment type="catalytic activity">
    <reaction evidence="1 19">
        <text>D-ribulose 5-phosphate = (2S)-2-hydroxy-3-oxobutyl phosphate + formate + H(+)</text>
        <dbReference type="Rhea" id="RHEA:18457"/>
        <dbReference type="ChEBI" id="CHEBI:15378"/>
        <dbReference type="ChEBI" id="CHEBI:15740"/>
        <dbReference type="ChEBI" id="CHEBI:58121"/>
        <dbReference type="ChEBI" id="CHEBI:58830"/>
        <dbReference type="EC" id="4.1.99.12"/>
    </reaction>
</comment>
<dbReference type="Gene3D" id="3.90.870.10">
    <property type="entry name" value="DHBP synthase"/>
    <property type="match status" value="1"/>
</dbReference>
<dbReference type="FunFam" id="3.90.870.10:FF:000001">
    <property type="entry name" value="Riboflavin biosynthesis protein RibBA"/>
    <property type="match status" value="1"/>
</dbReference>
<accession>A0A3G2R874</accession>
<feature type="binding site" evidence="19">
    <location>
        <position position="34"/>
    </location>
    <ligand>
        <name>Mg(2+)</name>
        <dbReference type="ChEBI" id="CHEBI:18420"/>
        <label>2</label>
    </ligand>
</feature>
<evidence type="ECO:0000256" key="11">
    <source>
        <dbReference type="ARBA" id="ARBA00022833"/>
    </source>
</evidence>
<gene>
    <name evidence="19" type="primary">ribBA</name>
    <name evidence="21" type="ORF">D2962_14075</name>
</gene>
<keyword evidence="11 19" id="KW-0862">Zinc</keyword>
<feature type="region of interest" description="GTP cyclohydrolase II" evidence="19">
    <location>
        <begin position="207"/>
        <end position="402"/>
    </location>
</feature>
<feature type="domain" description="GTP cyclohydrolase II" evidence="20">
    <location>
        <begin position="213"/>
        <end position="378"/>
    </location>
</feature>
<comment type="pathway">
    <text evidence="5 19">Cofactor biosynthesis; riboflavin biosynthesis; 2-hydroxy-3-oxobutyl phosphate from D-ribulose 5-phosphate: step 1/1.</text>
</comment>
<comment type="function">
    <text evidence="3 19">Catalyzes the conversion of D-ribulose 5-phosphate to formate and 3,4-dihydroxy-2-butanone 4-phosphate.</text>
</comment>
<keyword evidence="12 19" id="KW-0460">Magnesium</keyword>
<comment type="cofactor">
    <cofactor evidence="19">
        <name>Mg(2+)</name>
        <dbReference type="ChEBI" id="CHEBI:18420"/>
    </cofactor>
    <cofactor evidence="19">
        <name>Mn(2+)</name>
        <dbReference type="ChEBI" id="CHEBI:29035"/>
    </cofactor>
    <text evidence="19">Binds 2 divalent metal cations per subunit. Magnesium or manganese.</text>
</comment>
<keyword evidence="9 19" id="KW-0547">Nucleotide-binding</keyword>
<name>A0A3G2R874_9FIRM</name>
<dbReference type="Pfam" id="PF00926">
    <property type="entry name" value="DHBP_synthase"/>
    <property type="match status" value="1"/>
</dbReference>
<organism evidence="21 22">
    <name type="scientific">Biomaibacter acetigenes</name>
    <dbReference type="NCBI Taxonomy" id="2316383"/>
    <lineage>
        <taxon>Bacteria</taxon>
        <taxon>Bacillati</taxon>
        <taxon>Bacillota</taxon>
        <taxon>Clostridia</taxon>
        <taxon>Thermosediminibacterales</taxon>
        <taxon>Tepidanaerobacteraceae</taxon>
        <taxon>Biomaibacter</taxon>
    </lineage>
</organism>
<dbReference type="Gene3D" id="3.40.50.10990">
    <property type="entry name" value="GTP cyclohydrolase II"/>
    <property type="match status" value="1"/>
</dbReference>
<evidence type="ECO:0000256" key="12">
    <source>
        <dbReference type="ARBA" id="ARBA00022842"/>
    </source>
</evidence>
<dbReference type="EMBL" id="CP033169">
    <property type="protein sequence ID" value="AYO31575.1"/>
    <property type="molecule type" value="Genomic_DNA"/>
</dbReference>
<feature type="binding site" evidence="19">
    <location>
        <position position="169"/>
    </location>
    <ligand>
        <name>D-ribulose 5-phosphate</name>
        <dbReference type="ChEBI" id="CHEBI:58121"/>
    </ligand>
</feature>
<feature type="binding site" evidence="19">
    <location>
        <position position="322"/>
    </location>
    <ligand>
        <name>GTP</name>
        <dbReference type="ChEBI" id="CHEBI:37565"/>
    </ligand>
</feature>
<evidence type="ECO:0000256" key="18">
    <source>
        <dbReference type="ARBA" id="ARBA00049295"/>
    </source>
</evidence>
<dbReference type="NCBIfam" id="NF001591">
    <property type="entry name" value="PRK00393.1"/>
    <property type="match status" value="1"/>
</dbReference>
<dbReference type="GO" id="GO:0008270">
    <property type="term" value="F:zinc ion binding"/>
    <property type="evidence" value="ECO:0007669"/>
    <property type="project" value="UniProtKB-UniRule"/>
</dbReference>
<dbReference type="HAMAP" id="MF_00179">
    <property type="entry name" value="RibA"/>
    <property type="match status" value="1"/>
</dbReference>
<evidence type="ECO:0000256" key="14">
    <source>
        <dbReference type="ARBA" id="ARBA00023211"/>
    </source>
</evidence>
<comment type="catalytic activity">
    <reaction evidence="18 19">
        <text>GTP + 4 H2O = 2,5-diamino-6-hydroxy-4-(5-phosphoribosylamino)-pyrimidine + formate + 2 phosphate + 3 H(+)</text>
        <dbReference type="Rhea" id="RHEA:23704"/>
        <dbReference type="ChEBI" id="CHEBI:15377"/>
        <dbReference type="ChEBI" id="CHEBI:15378"/>
        <dbReference type="ChEBI" id="CHEBI:15740"/>
        <dbReference type="ChEBI" id="CHEBI:37565"/>
        <dbReference type="ChEBI" id="CHEBI:43474"/>
        <dbReference type="ChEBI" id="CHEBI:58614"/>
        <dbReference type="EC" id="3.5.4.25"/>
    </reaction>
</comment>
<feature type="binding site" evidence="19">
    <location>
        <position position="275"/>
    </location>
    <ligand>
        <name>Zn(2+)</name>
        <dbReference type="ChEBI" id="CHEBI:29105"/>
        <note>catalytic</note>
    </ligand>
</feature>
<dbReference type="GO" id="GO:0008686">
    <property type="term" value="F:3,4-dihydroxy-2-butanone-4-phosphate synthase activity"/>
    <property type="evidence" value="ECO:0007669"/>
    <property type="project" value="UniProtKB-UniRule"/>
</dbReference>
<feature type="region of interest" description="DHBP synthase" evidence="19">
    <location>
        <begin position="1"/>
        <end position="206"/>
    </location>
</feature>
<dbReference type="InterPro" id="IPR016299">
    <property type="entry name" value="Riboflavin_synth_RibBA"/>
</dbReference>
<dbReference type="HAMAP" id="MF_01283">
    <property type="entry name" value="RibBA"/>
    <property type="match status" value="1"/>
</dbReference>
<dbReference type="GO" id="GO:0030145">
    <property type="term" value="F:manganese ion binding"/>
    <property type="evidence" value="ECO:0007669"/>
    <property type="project" value="UniProtKB-UniRule"/>
</dbReference>
<dbReference type="AlphaFoldDB" id="A0A3G2R874"/>
<feature type="binding site" evidence="19">
    <location>
        <position position="38"/>
    </location>
    <ligand>
        <name>D-ribulose 5-phosphate</name>
        <dbReference type="ChEBI" id="CHEBI:58121"/>
    </ligand>
</feature>
<evidence type="ECO:0000313" key="21">
    <source>
        <dbReference type="EMBL" id="AYO31575.1"/>
    </source>
</evidence>
<dbReference type="PANTHER" id="PTHR21327:SF18">
    <property type="entry name" value="3,4-DIHYDROXY-2-BUTANONE 4-PHOSPHATE SYNTHASE"/>
    <property type="match status" value="1"/>
</dbReference>
<dbReference type="PIRSF" id="PIRSF001259">
    <property type="entry name" value="RibA"/>
    <property type="match status" value="1"/>
</dbReference>
<feature type="binding site" evidence="19">
    <location>
        <position position="278"/>
    </location>
    <ligand>
        <name>GTP</name>
        <dbReference type="ChEBI" id="CHEBI:37565"/>
    </ligand>
</feature>
<evidence type="ECO:0000256" key="16">
    <source>
        <dbReference type="ARBA" id="ARBA00023268"/>
    </source>
</evidence>
<keyword evidence="16 19" id="KW-0511">Multifunctional enzyme</keyword>
<comment type="cofactor">
    <cofactor evidence="2">
        <name>Mn(2+)</name>
        <dbReference type="ChEBI" id="CHEBI:29035"/>
    </cofactor>
</comment>
<feature type="site" description="Essential for DHBP synthase activity" evidence="19">
    <location>
        <position position="169"/>
    </location>
</feature>
<evidence type="ECO:0000256" key="9">
    <source>
        <dbReference type="ARBA" id="ARBA00022741"/>
    </source>
</evidence>